<dbReference type="CDD" id="cd06170">
    <property type="entry name" value="LuxR_C_like"/>
    <property type="match status" value="1"/>
</dbReference>
<dbReference type="InterPro" id="IPR016032">
    <property type="entry name" value="Sig_transdc_resp-reg_C-effctor"/>
</dbReference>
<name>A0ABW1E9W6_9ACTN</name>
<keyword evidence="5" id="KW-1185">Reference proteome</keyword>
<protein>
    <submittedName>
        <fullName evidence="4">Helix-turn-helix transcriptional regulator</fullName>
    </submittedName>
</protein>
<dbReference type="Pfam" id="PF00196">
    <property type="entry name" value="GerE"/>
    <property type="match status" value="1"/>
</dbReference>
<reference evidence="5" key="1">
    <citation type="journal article" date="2019" name="Int. J. Syst. Evol. Microbiol.">
        <title>The Global Catalogue of Microorganisms (GCM) 10K type strain sequencing project: providing services to taxonomists for standard genome sequencing and annotation.</title>
        <authorList>
            <consortium name="The Broad Institute Genomics Platform"/>
            <consortium name="The Broad Institute Genome Sequencing Center for Infectious Disease"/>
            <person name="Wu L."/>
            <person name="Ma J."/>
        </authorList>
    </citation>
    <scope>NUCLEOTIDE SEQUENCE [LARGE SCALE GENOMIC DNA]</scope>
    <source>
        <strain evidence="5">JCM 10411</strain>
    </source>
</reference>
<evidence type="ECO:0000259" key="3">
    <source>
        <dbReference type="PROSITE" id="PS50043"/>
    </source>
</evidence>
<dbReference type="InterPro" id="IPR000792">
    <property type="entry name" value="Tscrpt_reg_LuxR_C"/>
</dbReference>
<keyword evidence="2" id="KW-0067">ATP-binding</keyword>
<comment type="caution">
    <text evidence="4">The sequence shown here is derived from an EMBL/GenBank/DDBJ whole genome shotgun (WGS) entry which is preliminary data.</text>
</comment>
<dbReference type="InterPro" id="IPR041664">
    <property type="entry name" value="AAA_16"/>
</dbReference>
<dbReference type="PANTHER" id="PTHR16305:SF35">
    <property type="entry name" value="TRANSCRIPTIONAL ACTIVATOR DOMAIN"/>
    <property type="match status" value="1"/>
</dbReference>
<proteinExistence type="predicted"/>
<dbReference type="RefSeq" id="WP_381370737.1">
    <property type="nucleotide sequence ID" value="NZ_JBHSOA010000099.1"/>
</dbReference>
<organism evidence="4 5">
    <name type="scientific">Streptomyces chlorus</name>
    <dbReference type="NCBI Taxonomy" id="887452"/>
    <lineage>
        <taxon>Bacteria</taxon>
        <taxon>Bacillati</taxon>
        <taxon>Actinomycetota</taxon>
        <taxon>Actinomycetes</taxon>
        <taxon>Kitasatosporales</taxon>
        <taxon>Streptomycetaceae</taxon>
        <taxon>Streptomyces</taxon>
    </lineage>
</organism>
<dbReference type="SMART" id="SM00421">
    <property type="entry name" value="HTH_LUXR"/>
    <property type="match status" value="1"/>
</dbReference>
<evidence type="ECO:0000256" key="2">
    <source>
        <dbReference type="ARBA" id="ARBA00022840"/>
    </source>
</evidence>
<dbReference type="SUPFAM" id="SSF52540">
    <property type="entry name" value="P-loop containing nucleoside triphosphate hydrolases"/>
    <property type="match status" value="1"/>
</dbReference>
<dbReference type="SUPFAM" id="SSF46894">
    <property type="entry name" value="C-terminal effector domain of the bipartite response regulators"/>
    <property type="match status" value="1"/>
</dbReference>
<dbReference type="InterPro" id="IPR036388">
    <property type="entry name" value="WH-like_DNA-bd_sf"/>
</dbReference>
<dbReference type="EMBL" id="JBHSOA010000099">
    <property type="protein sequence ID" value="MFC5856289.1"/>
    <property type="molecule type" value="Genomic_DNA"/>
</dbReference>
<dbReference type="Proteomes" id="UP001596180">
    <property type="component" value="Unassembled WGS sequence"/>
</dbReference>
<sequence length="927" mass="100111">MLLERERELGRLAAALSAAREGDSSVILLSGPLGIGRTALLRELPRAVCTADVRVLRANAAPMERDFVFGVVRQLLDSLLSGATETERNRWAQRSDRAIRLMLGADDPPTVHPPSEAVFEECLHGLRSLLADASENAPLLILVDDLQWVDLPSLRWLADVAGWLRGLRVVLVCTLRDGDGGTGHALVPRIASAATETLRLAPLSPDATRAMIRERCDAAGHEEYVRACHEVSRGNPLFLTSLLLGMEAQGHPPTAEHAERVRTLRPAGLRERLASHLRTRPRAVRDVAVAIAAFGGHGDPALIRKLAGLDAPGFGAARRALREAGLLADTLQPRFIHRVVQDAVESTLSVAERERRHAAAADLLYTNGRPAEQVADHLMAVTGTVRPWAATVLRAAAEYAIRQGEPERAARYLRRVLLSHRDQGETRARLLVELAIAEGLFDHEACRRHIVQAVPLLTTPEDRAAAVLRIPPPLLGAAHSSCPELLLSASEGLGPPAERDGPARELGLRLEARLRHYGHENPGELASAMERLRGLGDEPALDSAAERELLAVLLFSGTLTGRLPAADAARAAGRILEREPAVPGRAHTVLPLVVATLFAAESVDVVSSWLSSEHQNRRQNTAGADAVLLFAERAFVLVSQSKPTLAREYVERALAMADADWREVSTMILSSVVLELRDPALSEQVLARAGRRRLAGLALTASLRILQASVDAQRGLRAQALESLLTCGRQLGASGWRNSALFPWRPQAIGLYQRVGDSSSALRLADEELVWARAWGAPAALVRALRLKGRLQGAQGVPLLREAVTVLRDSSFELELARTLVLLGRQLGSGAEAEAVLREAGTLAAACGAPWLVERAEHGLGAPAEPRTAILTRSERKVITLVSRGFTNQEIADEFGVSSRAVEKHLTNSYRKLGISGRHELADALPA</sequence>
<feature type="domain" description="HTH luxR-type" evidence="3">
    <location>
        <begin position="864"/>
        <end position="927"/>
    </location>
</feature>
<dbReference type="PANTHER" id="PTHR16305">
    <property type="entry name" value="TESTICULAR SOLUBLE ADENYLYL CYCLASE"/>
    <property type="match status" value="1"/>
</dbReference>
<evidence type="ECO:0000313" key="4">
    <source>
        <dbReference type="EMBL" id="MFC5856289.1"/>
    </source>
</evidence>
<gene>
    <name evidence="4" type="ORF">ACFPZI_32350</name>
</gene>
<dbReference type="Pfam" id="PF13191">
    <property type="entry name" value="AAA_16"/>
    <property type="match status" value="1"/>
</dbReference>
<evidence type="ECO:0000256" key="1">
    <source>
        <dbReference type="ARBA" id="ARBA00022741"/>
    </source>
</evidence>
<accession>A0ABW1E9W6</accession>
<evidence type="ECO:0000313" key="5">
    <source>
        <dbReference type="Proteomes" id="UP001596180"/>
    </source>
</evidence>
<keyword evidence="1" id="KW-0547">Nucleotide-binding</keyword>
<dbReference type="Gene3D" id="1.10.10.10">
    <property type="entry name" value="Winged helix-like DNA-binding domain superfamily/Winged helix DNA-binding domain"/>
    <property type="match status" value="1"/>
</dbReference>
<dbReference type="Gene3D" id="3.40.50.300">
    <property type="entry name" value="P-loop containing nucleotide triphosphate hydrolases"/>
    <property type="match status" value="1"/>
</dbReference>
<dbReference type="InterPro" id="IPR027417">
    <property type="entry name" value="P-loop_NTPase"/>
</dbReference>
<dbReference type="PRINTS" id="PR00038">
    <property type="entry name" value="HTHLUXR"/>
</dbReference>
<dbReference type="PROSITE" id="PS50043">
    <property type="entry name" value="HTH_LUXR_2"/>
    <property type="match status" value="1"/>
</dbReference>